<gene>
    <name evidence="7" type="ORF">B9G98_00801</name>
</gene>
<dbReference type="GeneID" id="36514550"/>
<evidence type="ECO:0000313" key="8">
    <source>
        <dbReference type="Proteomes" id="UP000238350"/>
    </source>
</evidence>
<comment type="function">
    <text evidence="4">Inhibits the enzyme activity of ATPase.</text>
</comment>
<comment type="caution">
    <text evidence="7">The sequence shown here is derived from an EMBL/GenBank/DDBJ whole genome shotgun (WGS) entry which is preliminary data.</text>
</comment>
<keyword evidence="5" id="KW-0175">Coiled coil</keyword>
<keyword evidence="8" id="KW-1185">Reference proteome</keyword>
<dbReference type="OrthoDB" id="5532350at2759"/>
<protein>
    <recommendedName>
        <fullName evidence="4">ATPase inhibitor, mitochondrial</fullName>
    </recommendedName>
</protein>
<dbReference type="GO" id="GO:0042030">
    <property type="term" value="F:ATPase inhibitor activity"/>
    <property type="evidence" value="ECO:0007669"/>
    <property type="project" value="InterPro"/>
</dbReference>
<dbReference type="STRING" id="45607.A0A2T0FDX0"/>
<feature type="transmembrane region" description="Helical" evidence="6">
    <location>
        <begin position="85"/>
        <end position="107"/>
    </location>
</feature>
<evidence type="ECO:0000256" key="1">
    <source>
        <dbReference type="ARBA" id="ARBA00004173"/>
    </source>
</evidence>
<dbReference type="Gene3D" id="1.20.5.500">
    <property type="entry name" value="Single helix bin"/>
    <property type="match status" value="1"/>
</dbReference>
<organism evidence="7 8">
    <name type="scientific">Wickerhamiella sorbophila</name>
    <dbReference type="NCBI Taxonomy" id="45607"/>
    <lineage>
        <taxon>Eukaryota</taxon>
        <taxon>Fungi</taxon>
        <taxon>Dikarya</taxon>
        <taxon>Ascomycota</taxon>
        <taxon>Saccharomycotina</taxon>
        <taxon>Dipodascomycetes</taxon>
        <taxon>Dipodascales</taxon>
        <taxon>Trichomonascaceae</taxon>
        <taxon>Wickerhamiella</taxon>
    </lineage>
</organism>
<keyword evidence="6" id="KW-0812">Transmembrane</keyword>
<evidence type="ECO:0000313" key="7">
    <source>
        <dbReference type="EMBL" id="PRT53181.1"/>
    </source>
</evidence>
<accession>A0A2T0FDX0</accession>
<dbReference type="GO" id="GO:0005739">
    <property type="term" value="C:mitochondrion"/>
    <property type="evidence" value="ECO:0007669"/>
    <property type="project" value="UniProtKB-SubCell"/>
</dbReference>
<dbReference type="RefSeq" id="XP_024663127.1">
    <property type="nucleotide sequence ID" value="XM_024807359.1"/>
</dbReference>
<keyword evidence="6" id="KW-1133">Transmembrane helix</keyword>
<evidence type="ECO:0000256" key="4">
    <source>
        <dbReference type="RuleBase" id="RU368087"/>
    </source>
</evidence>
<dbReference type="AlphaFoldDB" id="A0A2T0FDX0"/>
<evidence type="ECO:0000256" key="2">
    <source>
        <dbReference type="ARBA" id="ARBA00010901"/>
    </source>
</evidence>
<name>A0A2T0FDX0_9ASCO</name>
<dbReference type="InterPro" id="IPR007648">
    <property type="entry name" value="ATPase_inhibitor_mt"/>
</dbReference>
<feature type="coiled-coil region" evidence="5">
    <location>
        <begin position="48"/>
        <end position="82"/>
    </location>
</feature>
<sequence length="113" mass="12839">MLSLRRYAPRMISRARLYTSGDSGSFRGTTSGDSFTKREKAQEDLYVKQLEKETLKKLREELAAREKDIADLKAKVDDFEKNNPCVSFLLLPSVMVSVSALPGLILFRTYSQD</sequence>
<comment type="similarity">
    <text evidence="2 4">Belongs to the ATPase inhibitor family.</text>
</comment>
<dbReference type="Proteomes" id="UP000238350">
    <property type="component" value="Unassembled WGS sequence"/>
</dbReference>
<keyword evidence="3" id="KW-0496">Mitochondrion</keyword>
<evidence type="ECO:0000256" key="3">
    <source>
        <dbReference type="ARBA" id="ARBA00023128"/>
    </source>
</evidence>
<evidence type="ECO:0000256" key="5">
    <source>
        <dbReference type="SAM" id="Coils"/>
    </source>
</evidence>
<dbReference type="EMBL" id="NDIQ01000001">
    <property type="protein sequence ID" value="PRT53181.1"/>
    <property type="molecule type" value="Genomic_DNA"/>
</dbReference>
<keyword evidence="6" id="KW-0472">Membrane</keyword>
<evidence type="ECO:0000256" key="6">
    <source>
        <dbReference type="SAM" id="Phobius"/>
    </source>
</evidence>
<dbReference type="Pfam" id="PF04568">
    <property type="entry name" value="IATP"/>
    <property type="match status" value="1"/>
</dbReference>
<reference evidence="7 8" key="1">
    <citation type="submission" date="2017-04" db="EMBL/GenBank/DDBJ databases">
        <title>Genome sequencing of [Candida] sorbophila.</title>
        <authorList>
            <person name="Ahn J.O."/>
        </authorList>
    </citation>
    <scope>NUCLEOTIDE SEQUENCE [LARGE SCALE GENOMIC DNA]</scope>
    <source>
        <strain evidence="7 8">DS02</strain>
    </source>
</reference>
<proteinExistence type="inferred from homology"/>
<dbReference type="SUPFAM" id="SSF64602">
    <property type="entry name" value="F1 ATPase inhibitor, IF1, C-terminal domain"/>
    <property type="match status" value="1"/>
</dbReference>
<comment type="subcellular location">
    <subcellularLocation>
        <location evidence="1">Mitochondrion</location>
    </subcellularLocation>
</comment>